<proteinExistence type="predicted"/>
<keyword evidence="4" id="KW-1185">Reference proteome</keyword>
<dbReference type="AlphaFoldDB" id="N9R7R4"/>
<feature type="region of interest" description="Disordered" evidence="1">
    <location>
        <begin position="236"/>
        <end position="270"/>
    </location>
</feature>
<evidence type="ECO:0000313" key="4">
    <source>
        <dbReference type="Proteomes" id="UP000013009"/>
    </source>
</evidence>
<feature type="compositionally biased region" description="Basic and acidic residues" evidence="1">
    <location>
        <begin position="236"/>
        <end position="250"/>
    </location>
</feature>
<dbReference type="HOGENOM" id="CLU_039273_0_0_6"/>
<dbReference type="Pfam" id="PF14252">
    <property type="entry name" value="DUF4347"/>
    <property type="match status" value="1"/>
</dbReference>
<dbReference type="EMBL" id="APRZ01000015">
    <property type="protein sequence ID" value="ENX34675.1"/>
    <property type="molecule type" value="Genomic_DNA"/>
</dbReference>
<dbReference type="Proteomes" id="UP000013009">
    <property type="component" value="Unassembled WGS sequence"/>
</dbReference>
<dbReference type="RefSeq" id="WP_005211199.1">
    <property type="nucleotide sequence ID" value="NZ_KB850195.1"/>
</dbReference>
<evidence type="ECO:0000256" key="1">
    <source>
        <dbReference type="SAM" id="MobiDB-lite"/>
    </source>
</evidence>
<dbReference type="PATRIC" id="fig|1217695.3.peg.1906"/>
<sequence>MAKTLQTEKNLPVHQMQCFANLDFIAVVGARTRTWDISLGGATRTFRSDKGNQYMFINQGLLQLRLFPSATSDLKIQRILVVFQHGYTSADIQRINEYTAQLNARIVYVKTVDELIKFINQRVEKKRAIKKLIFFSHGLVGRISLRYEGDDVASGEFTKASVNQVNKLAFDYDAEVISYACRTGIGEDGNSFNNSAEAQPEKSLAQDMANQWMIMVKAFERRSLYAKTYGTGTEIQKTKESKGALEEYKQKNNLYKQGKSKDKPQKPPNYDLLKERFDAIVTRDHNAQGDDGPIMPLGAWHLPTSGATPTGLKHGLQTYCFKAK</sequence>
<feature type="domain" description="DUF4347" evidence="2">
    <location>
        <begin position="95"/>
        <end position="193"/>
    </location>
</feature>
<comment type="caution">
    <text evidence="3">The sequence shown here is derived from an EMBL/GenBank/DDBJ whole genome shotgun (WGS) entry which is preliminary data.</text>
</comment>
<evidence type="ECO:0000259" key="2">
    <source>
        <dbReference type="Pfam" id="PF14252"/>
    </source>
</evidence>
<gene>
    <name evidence="3" type="ORF">F889_01964</name>
</gene>
<dbReference type="OrthoDB" id="9021298at2"/>
<evidence type="ECO:0000313" key="3">
    <source>
        <dbReference type="EMBL" id="ENX34675.1"/>
    </source>
</evidence>
<reference evidence="3 4" key="1">
    <citation type="submission" date="2013-02" db="EMBL/GenBank/DDBJ databases">
        <title>The Genome Sequence of Acinetobacter sp. NIPH 1859.</title>
        <authorList>
            <consortium name="The Broad Institute Genome Sequencing Platform"/>
            <consortium name="The Broad Institute Genome Sequencing Center for Infectious Disease"/>
            <person name="Cerqueira G."/>
            <person name="Feldgarden M."/>
            <person name="Courvalin P."/>
            <person name="Perichon B."/>
            <person name="Grillot-Courvalin C."/>
            <person name="Clermont D."/>
            <person name="Rocha E."/>
            <person name="Yoon E.-J."/>
            <person name="Nemec A."/>
            <person name="Walker B."/>
            <person name="Young S.K."/>
            <person name="Zeng Q."/>
            <person name="Gargeya S."/>
            <person name="Fitzgerald M."/>
            <person name="Haas B."/>
            <person name="Abouelleil A."/>
            <person name="Alvarado L."/>
            <person name="Arachchi H.M."/>
            <person name="Berlin A.M."/>
            <person name="Chapman S.B."/>
            <person name="Dewar J."/>
            <person name="Goldberg J."/>
            <person name="Griggs A."/>
            <person name="Gujja S."/>
            <person name="Hansen M."/>
            <person name="Howarth C."/>
            <person name="Imamovic A."/>
            <person name="Larimer J."/>
            <person name="McCowan C."/>
            <person name="Murphy C."/>
            <person name="Neiman D."/>
            <person name="Pearson M."/>
            <person name="Priest M."/>
            <person name="Roberts A."/>
            <person name="Saif S."/>
            <person name="Shea T."/>
            <person name="Sisk P."/>
            <person name="Sykes S."/>
            <person name="Wortman J."/>
            <person name="Nusbaum C."/>
            <person name="Birren B."/>
        </authorList>
    </citation>
    <scope>NUCLEOTIDE SEQUENCE [LARGE SCALE GENOMIC DNA]</scope>
    <source>
        <strain evidence="3 4">NIPH 1859</strain>
    </source>
</reference>
<organism evidence="3 4">
    <name type="scientific">Acinetobacter colistiniresistens</name>
    <dbReference type="NCBI Taxonomy" id="280145"/>
    <lineage>
        <taxon>Bacteria</taxon>
        <taxon>Pseudomonadati</taxon>
        <taxon>Pseudomonadota</taxon>
        <taxon>Gammaproteobacteria</taxon>
        <taxon>Moraxellales</taxon>
        <taxon>Moraxellaceae</taxon>
        <taxon>Acinetobacter</taxon>
    </lineage>
</organism>
<dbReference type="InterPro" id="IPR025592">
    <property type="entry name" value="DUF4347"/>
</dbReference>
<accession>N9R7R4</accession>
<protein>
    <recommendedName>
        <fullName evidence="2">DUF4347 domain-containing protein</fullName>
    </recommendedName>
</protein>
<name>N9R7R4_9GAMM</name>